<comment type="similarity">
    <text evidence="1">Belongs to the sigma-70 factor family. ECF subfamily.</text>
</comment>
<dbReference type="InterPro" id="IPR014284">
    <property type="entry name" value="RNA_pol_sigma-70_dom"/>
</dbReference>
<dbReference type="InterPro" id="IPR013325">
    <property type="entry name" value="RNA_pol_sigma_r2"/>
</dbReference>
<dbReference type="InterPro" id="IPR036388">
    <property type="entry name" value="WH-like_DNA-bd_sf"/>
</dbReference>
<reference evidence="8 9" key="1">
    <citation type="submission" date="2014-09" db="EMBL/GenBank/DDBJ databases">
        <title>Draft Genome Sequence of Draconibacterium sp. JN14CK-3.</title>
        <authorList>
            <person name="Dong C."/>
            <person name="Lai Q."/>
            <person name="Shao Z."/>
        </authorList>
    </citation>
    <scope>NUCLEOTIDE SEQUENCE [LARGE SCALE GENOMIC DNA]</scope>
    <source>
        <strain evidence="8 9">JN14CK-3</strain>
    </source>
</reference>
<dbReference type="InterPro" id="IPR039425">
    <property type="entry name" value="RNA_pol_sigma-70-like"/>
</dbReference>
<accession>A0A0D8J9Q8</accession>
<dbReference type="EMBL" id="JRHC01000003">
    <property type="protein sequence ID" value="KJF43479.1"/>
    <property type="molecule type" value="Genomic_DNA"/>
</dbReference>
<dbReference type="InterPro" id="IPR013324">
    <property type="entry name" value="RNA_pol_sigma_r3/r4-like"/>
</dbReference>
<gene>
    <name evidence="8" type="ORF">LH29_14765</name>
</gene>
<dbReference type="InterPro" id="IPR007627">
    <property type="entry name" value="RNA_pol_sigma70_r2"/>
</dbReference>
<dbReference type="CDD" id="cd06171">
    <property type="entry name" value="Sigma70_r4"/>
    <property type="match status" value="1"/>
</dbReference>
<protein>
    <submittedName>
        <fullName evidence="8">RNA polymerase subunit sigma-24</fullName>
    </submittedName>
</protein>
<dbReference type="STRING" id="1544798.LH29_14765"/>
<organism evidence="8 9">
    <name type="scientific">Draconibacterium sediminis</name>
    <dbReference type="NCBI Taxonomy" id="1544798"/>
    <lineage>
        <taxon>Bacteria</taxon>
        <taxon>Pseudomonadati</taxon>
        <taxon>Bacteroidota</taxon>
        <taxon>Bacteroidia</taxon>
        <taxon>Marinilabiliales</taxon>
        <taxon>Prolixibacteraceae</taxon>
        <taxon>Draconibacterium</taxon>
    </lineage>
</organism>
<keyword evidence="5" id="KW-0804">Transcription</keyword>
<dbReference type="PATRIC" id="fig|1544798.3.peg.3116"/>
<name>A0A0D8J9Q8_9BACT</name>
<dbReference type="NCBIfam" id="TIGR02937">
    <property type="entry name" value="sigma70-ECF"/>
    <property type="match status" value="1"/>
</dbReference>
<dbReference type="Proteomes" id="UP000032544">
    <property type="component" value="Unassembled WGS sequence"/>
</dbReference>
<evidence type="ECO:0000256" key="4">
    <source>
        <dbReference type="ARBA" id="ARBA00023125"/>
    </source>
</evidence>
<keyword evidence="3" id="KW-0731">Sigma factor</keyword>
<proteinExistence type="inferred from homology"/>
<dbReference type="RefSeq" id="WP_045030843.1">
    <property type="nucleotide sequence ID" value="NZ_CAJXKZ010000001.1"/>
</dbReference>
<feature type="domain" description="RNA polymerase sigma-70 region 2" evidence="6">
    <location>
        <begin position="27"/>
        <end position="95"/>
    </location>
</feature>
<dbReference type="SUPFAM" id="SSF88946">
    <property type="entry name" value="Sigma2 domain of RNA polymerase sigma factors"/>
    <property type="match status" value="1"/>
</dbReference>
<dbReference type="GO" id="GO:0003677">
    <property type="term" value="F:DNA binding"/>
    <property type="evidence" value="ECO:0007669"/>
    <property type="project" value="UniProtKB-KW"/>
</dbReference>
<dbReference type="Gene3D" id="1.10.10.10">
    <property type="entry name" value="Winged helix-like DNA-binding domain superfamily/Winged helix DNA-binding domain"/>
    <property type="match status" value="1"/>
</dbReference>
<feature type="domain" description="RNA polymerase sigma factor 70 region 4 type 2" evidence="7">
    <location>
        <begin position="132"/>
        <end position="171"/>
    </location>
</feature>
<dbReference type="OrthoDB" id="9790423at2"/>
<dbReference type="Pfam" id="PF08281">
    <property type="entry name" value="Sigma70_r4_2"/>
    <property type="match status" value="1"/>
</dbReference>
<dbReference type="Pfam" id="PF04542">
    <property type="entry name" value="Sigma70_r2"/>
    <property type="match status" value="1"/>
</dbReference>
<evidence type="ECO:0000259" key="7">
    <source>
        <dbReference type="Pfam" id="PF08281"/>
    </source>
</evidence>
<evidence type="ECO:0000259" key="6">
    <source>
        <dbReference type="Pfam" id="PF04542"/>
    </source>
</evidence>
<evidence type="ECO:0000256" key="1">
    <source>
        <dbReference type="ARBA" id="ARBA00010641"/>
    </source>
</evidence>
<dbReference type="GO" id="GO:0016987">
    <property type="term" value="F:sigma factor activity"/>
    <property type="evidence" value="ECO:0007669"/>
    <property type="project" value="UniProtKB-KW"/>
</dbReference>
<dbReference type="PANTHER" id="PTHR43133">
    <property type="entry name" value="RNA POLYMERASE ECF-TYPE SIGMA FACTO"/>
    <property type="match status" value="1"/>
</dbReference>
<comment type="caution">
    <text evidence="8">The sequence shown here is derived from an EMBL/GenBank/DDBJ whole genome shotgun (WGS) entry which is preliminary data.</text>
</comment>
<dbReference type="AlphaFoldDB" id="A0A0D8J9Q8"/>
<keyword evidence="4" id="KW-0238">DNA-binding</keyword>
<keyword evidence="9" id="KW-1185">Reference proteome</keyword>
<keyword evidence="2" id="KW-0805">Transcription regulation</keyword>
<dbReference type="PANTHER" id="PTHR43133:SF8">
    <property type="entry name" value="RNA POLYMERASE SIGMA FACTOR HI_1459-RELATED"/>
    <property type="match status" value="1"/>
</dbReference>
<dbReference type="SUPFAM" id="SSF88659">
    <property type="entry name" value="Sigma3 and sigma4 domains of RNA polymerase sigma factors"/>
    <property type="match status" value="1"/>
</dbReference>
<dbReference type="InterPro" id="IPR013249">
    <property type="entry name" value="RNA_pol_sigma70_r4_t2"/>
</dbReference>
<evidence type="ECO:0000256" key="3">
    <source>
        <dbReference type="ARBA" id="ARBA00023082"/>
    </source>
</evidence>
<evidence type="ECO:0000256" key="5">
    <source>
        <dbReference type="ARBA" id="ARBA00023163"/>
    </source>
</evidence>
<dbReference type="Gene3D" id="1.10.1740.10">
    <property type="match status" value="1"/>
</dbReference>
<evidence type="ECO:0000313" key="9">
    <source>
        <dbReference type="Proteomes" id="UP000032544"/>
    </source>
</evidence>
<sequence length="197" mass="23312">MFRLDKLNDNELVQRFIQGDQESLEILIVRHKSRVYSYILLIVKNQDLAEDIFQDTFIKVIRSLKRGKYVENGKFVSWVLRIAHNLIIDHFRKEKLQGTISNDSSDVDIFNSQKFSEQTIEDQMVYSQILKEVKHLVKELPEDQQQVIYMRHYMGLSFKEIAEQTEVSINTALGRMRYALINLRKLVDEKKLNLTAF</sequence>
<evidence type="ECO:0000313" key="8">
    <source>
        <dbReference type="EMBL" id="KJF43479.1"/>
    </source>
</evidence>
<dbReference type="GO" id="GO:0006352">
    <property type="term" value="P:DNA-templated transcription initiation"/>
    <property type="evidence" value="ECO:0007669"/>
    <property type="project" value="InterPro"/>
</dbReference>
<evidence type="ECO:0000256" key="2">
    <source>
        <dbReference type="ARBA" id="ARBA00023015"/>
    </source>
</evidence>